<keyword evidence="6 9" id="KW-1133">Transmembrane helix</keyword>
<gene>
    <name evidence="11" type="ORF">M6D93_12180</name>
</gene>
<feature type="transmembrane region" description="Helical" evidence="9">
    <location>
        <begin position="60"/>
        <end position="78"/>
    </location>
</feature>
<feature type="domain" description="RCK C-terminal" evidence="10">
    <location>
        <begin position="404"/>
        <end position="486"/>
    </location>
</feature>
<dbReference type="Gene3D" id="1.20.1530.20">
    <property type="match status" value="1"/>
</dbReference>
<evidence type="ECO:0000256" key="7">
    <source>
        <dbReference type="ARBA" id="ARBA00023065"/>
    </source>
</evidence>
<evidence type="ECO:0000256" key="9">
    <source>
        <dbReference type="SAM" id="Phobius"/>
    </source>
</evidence>
<feature type="transmembrane region" description="Helical" evidence="9">
    <location>
        <begin position="190"/>
        <end position="212"/>
    </location>
</feature>
<accession>A0ABY4QTT3</accession>
<dbReference type="PANTHER" id="PTHR32507">
    <property type="entry name" value="NA(+)/H(+) ANTIPORTER 1"/>
    <property type="match status" value="1"/>
</dbReference>
<proteinExistence type="predicted"/>
<evidence type="ECO:0000256" key="8">
    <source>
        <dbReference type="ARBA" id="ARBA00023136"/>
    </source>
</evidence>
<dbReference type="SUPFAM" id="SSF116726">
    <property type="entry name" value="TrkA C-terminal domain-like"/>
    <property type="match status" value="1"/>
</dbReference>
<feature type="transmembrane region" description="Helical" evidence="9">
    <location>
        <begin position="336"/>
        <end position="359"/>
    </location>
</feature>
<name>A0ABY4QTT3_9ACTN</name>
<evidence type="ECO:0000259" key="10">
    <source>
        <dbReference type="PROSITE" id="PS51202"/>
    </source>
</evidence>
<feature type="transmembrane region" description="Helical" evidence="9">
    <location>
        <begin position="365"/>
        <end position="391"/>
    </location>
</feature>
<evidence type="ECO:0000256" key="2">
    <source>
        <dbReference type="ARBA" id="ARBA00022448"/>
    </source>
</evidence>
<sequence>MSDTYTFARLVLLIAGVGLVALLANRLTERIKIPAPLLVLVAATIAVNAIPVLHVPPERLVERLVTVALVCILFDGGLNMGWPRFRTAAVPIAVTGVLGTFLTAAATAAFIHYMFGLAWYLALLVATAISPTDPAVVFSVLGQREVEGRSGTILEGESGANDPVGIALMASLISAGSLDASAFGQVTGQFVLQMGVGAAVGILGGRLVLWFIRAVPLPSEGLYPLRTLACAFILFGAATLAHGSGFLAVFVAGILLGDERAPYKREIERFHSALASLGEIVAFIALGLTVDLHQLIQTDVWVPGLIIGVVLAVVIRPVFVAICLIPARLRPNERTFVLFAGLKGAVPILLGGFILAAHIEQAPRLYGIIVIVVALSVLVQGSLVPTVAGWLNLPMRVSEPEPWALGVRLAEEPDGVHRFTVSPGSKADGRRIEDLPDFPVDAWISLIVRSNQPVPVRGDSTLLPGDQLIVTAANDLNTRLQAIFTRALHHD</sequence>
<dbReference type="Gene3D" id="3.30.70.1450">
    <property type="entry name" value="Regulator of K+ conductance, C-terminal domain"/>
    <property type="match status" value="1"/>
</dbReference>
<evidence type="ECO:0000256" key="1">
    <source>
        <dbReference type="ARBA" id="ARBA00004651"/>
    </source>
</evidence>
<evidence type="ECO:0000256" key="4">
    <source>
        <dbReference type="ARBA" id="ARBA00022475"/>
    </source>
</evidence>
<comment type="subcellular location">
    <subcellularLocation>
        <location evidence="1">Cell membrane</location>
        <topology evidence="1">Multi-pass membrane protein</topology>
    </subcellularLocation>
</comment>
<reference evidence="11" key="2">
    <citation type="submission" date="2022-05" db="EMBL/GenBank/DDBJ databases">
        <authorList>
            <person name="Kim J.-S."/>
            <person name="Lee K."/>
            <person name="Suh M."/>
            <person name="Eom M."/>
            <person name="Kim J.-S."/>
            <person name="Kim D.-S."/>
            <person name="Ko S.-H."/>
            <person name="Shin Y."/>
            <person name="Lee J.-S."/>
        </authorList>
    </citation>
    <scope>NUCLEOTIDE SEQUENCE</scope>
    <source>
        <strain evidence="11">N237</strain>
    </source>
</reference>
<evidence type="ECO:0000256" key="5">
    <source>
        <dbReference type="ARBA" id="ARBA00022692"/>
    </source>
</evidence>
<evidence type="ECO:0000313" key="12">
    <source>
        <dbReference type="Proteomes" id="UP001056336"/>
    </source>
</evidence>
<dbReference type="InterPro" id="IPR006037">
    <property type="entry name" value="RCK_C"/>
</dbReference>
<evidence type="ECO:0000256" key="6">
    <source>
        <dbReference type="ARBA" id="ARBA00022989"/>
    </source>
</evidence>
<feature type="transmembrane region" description="Helical" evidence="9">
    <location>
        <begin position="6"/>
        <end position="25"/>
    </location>
</feature>
<keyword evidence="8 9" id="KW-0472">Membrane</keyword>
<dbReference type="Pfam" id="PF02080">
    <property type="entry name" value="TrkA_C"/>
    <property type="match status" value="1"/>
</dbReference>
<feature type="transmembrane region" description="Helical" evidence="9">
    <location>
        <begin position="117"/>
        <end position="141"/>
    </location>
</feature>
<feature type="transmembrane region" description="Helical" evidence="9">
    <location>
        <begin position="37"/>
        <end position="54"/>
    </location>
</feature>
<dbReference type="RefSeq" id="WP_249769499.1">
    <property type="nucleotide sequence ID" value="NZ_CP097332.1"/>
</dbReference>
<feature type="transmembrane region" description="Helical" evidence="9">
    <location>
        <begin position="232"/>
        <end position="257"/>
    </location>
</feature>
<organism evidence="11 12">
    <name type="scientific">Jatrophihabitans telluris</name>
    <dbReference type="NCBI Taxonomy" id="2038343"/>
    <lineage>
        <taxon>Bacteria</taxon>
        <taxon>Bacillati</taxon>
        <taxon>Actinomycetota</taxon>
        <taxon>Actinomycetes</taxon>
        <taxon>Jatrophihabitantales</taxon>
        <taxon>Jatrophihabitantaceae</taxon>
        <taxon>Jatrophihabitans</taxon>
    </lineage>
</organism>
<dbReference type="EMBL" id="CP097332">
    <property type="protein sequence ID" value="UQX87063.1"/>
    <property type="molecule type" value="Genomic_DNA"/>
</dbReference>
<dbReference type="PANTHER" id="PTHR32507:SF7">
    <property type="entry name" value="K(+)_H(+) ANTIPORTER NHAP2"/>
    <property type="match status" value="1"/>
</dbReference>
<feature type="transmembrane region" description="Helical" evidence="9">
    <location>
        <begin position="269"/>
        <end position="288"/>
    </location>
</feature>
<keyword evidence="7" id="KW-0406">Ion transport</keyword>
<dbReference type="PROSITE" id="PS51202">
    <property type="entry name" value="RCK_C"/>
    <property type="match status" value="1"/>
</dbReference>
<protein>
    <submittedName>
        <fullName evidence="11">Potassium/proton antiporter</fullName>
    </submittedName>
</protein>
<dbReference type="InterPro" id="IPR036721">
    <property type="entry name" value="RCK_C_sf"/>
</dbReference>
<dbReference type="InterPro" id="IPR006153">
    <property type="entry name" value="Cation/H_exchanger_TM"/>
</dbReference>
<feature type="transmembrane region" description="Helical" evidence="9">
    <location>
        <begin position="90"/>
        <end position="111"/>
    </location>
</feature>
<dbReference type="Proteomes" id="UP001056336">
    <property type="component" value="Chromosome"/>
</dbReference>
<feature type="transmembrane region" description="Helical" evidence="9">
    <location>
        <begin position="300"/>
        <end position="324"/>
    </location>
</feature>
<dbReference type="Pfam" id="PF00999">
    <property type="entry name" value="Na_H_Exchanger"/>
    <property type="match status" value="1"/>
</dbReference>
<evidence type="ECO:0000313" key="11">
    <source>
        <dbReference type="EMBL" id="UQX87063.1"/>
    </source>
</evidence>
<reference evidence="11" key="1">
    <citation type="journal article" date="2018" name="Int. J. Syst. Evol. Microbiol.">
        <title>Jatrophihabitans telluris sp. nov., isolated from sediment soil of lava forest wetlands and the emended description of the genus Jatrophihabitans.</title>
        <authorList>
            <person name="Lee K.C."/>
            <person name="Suh M.K."/>
            <person name="Eom M.K."/>
            <person name="Kim K.K."/>
            <person name="Kim J.S."/>
            <person name="Kim D.S."/>
            <person name="Ko S.H."/>
            <person name="Shin Y.K."/>
            <person name="Lee J.S."/>
        </authorList>
    </citation>
    <scope>NUCLEOTIDE SEQUENCE</scope>
    <source>
        <strain evidence="11">N237</strain>
    </source>
</reference>
<keyword evidence="3" id="KW-0050">Antiport</keyword>
<keyword evidence="5 9" id="KW-0812">Transmembrane</keyword>
<dbReference type="InterPro" id="IPR038770">
    <property type="entry name" value="Na+/solute_symporter_sf"/>
</dbReference>
<keyword evidence="4" id="KW-1003">Cell membrane</keyword>
<evidence type="ECO:0000256" key="3">
    <source>
        <dbReference type="ARBA" id="ARBA00022449"/>
    </source>
</evidence>
<dbReference type="NCBIfam" id="NF003716">
    <property type="entry name" value="PRK05326.1-3"/>
    <property type="match status" value="1"/>
</dbReference>
<keyword evidence="12" id="KW-1185">Reference proteome</keyword>
<keyword evidence="2" id="KW-0813">Transport</keyword>